<proteinExistence type="predicted"/>
<name>A0A7W6CWW1_9HYPH</name>
<reference evidence="2 3" key="1">
    <citation type="submission" date="2020-08" db="EMBL/GenBank/DDBJ databases">
        <title>Genomic Encyclopedia of Type Strains, Phase IV (KMG-IV): sequencing the most valuable type-strain genomes for metagenomic binning, comparative biology and taxonomic classification.</title>
        <authorList>
            <person name="Goeker M."/>
        </authorList>
    </citation>
    <scope>NUCLEOTIDE SEQUENCE [LARGE SCALE GENOMIC DNA]</scope>
    <source>
        <strain evidence="2 3">DSM 26575</strain>
    </source>
</reference>
<feature type="domain" description="VWFA" evidence="1">
    <location>
        <begin position="139"/>
        <end position="440"/>
    </location>
</feature>
<dbReference type="InterPro" id="IPR036465">
    <property type="entry name" value="vWFA_dom_sf"/>
</dbReference>
<dbReference type="Gene3D" id="3.40.50.410">
    <property type="entry name" value="von Willebrand factor, type A domain"/>
    <property type="match status" value="1"/>
</dbReference>
<dbReference type="SUPFAM" id="SSF53300">
    <property type="entry name" value="vWA-like"/>
    <property type="match status" value="1"/>
</dbReference>
<protein>
    <submittedName>
        <fullName evidence="2">Flp pilus assembly protein TadG</fullName>
    </submittedName>
</protein>
<dbReference type="InterPro" id="IPR028087">
    <property type="entry name" value="Tad_N"/>
</dbReference>
<keyword evidence="3" id="KW-1185">Reference proteome</keyword>
<dbReference type="PROSITE" id="PS50234">
    <property type="entry name" value="VWFA"/>
    <property type="match status" value="1"/>
</dbReference>
<evidence type="ECO:0000259" key="1">
    <source>
        <dbReference type="PROSITE" id="PS50234"/>
    </source>
</evidence>
<dbReference type="RefSeq" id="WP_183901875.1">
    <property type="nucleotide sequence ID" value="NZ_JACIDW010000017.1"/>
</dbReference>
<gene>
    <name evidence="2" type="ORF">GGQ67_004069</name>
</gene>
<dbReference type="Pfam" id="PF13400">
    <property type="entry name" value="Tad"/>
    <property type="match status" value="1"/>
</dbReference>
<dbReference type="EMBL" id="JACIDW010000017">
    <property type="protein sequence ID" value="MBB3966382.1"/>
    <property type="molecule type" value="Genomic_DNA"/>
</dbReference>
<sequence length="447" mass="48182">MTSLVQLVSSLLRNKRGNVAMIVALLFVPLTLAGGAGVDLARYEAVRVEMQDGLDRGVLAAASLSQKQKTADVLKSYMNNLAYGADVVINFSEATAMNSRKISANASYTINTAFMHLAGVKTLTIRTASSAEEAKQNIELSLMLDMSGSMVGSKIKNLKVASQQFIDQILTDDTKDYTTISVVPYAGHVNVGAAVFDKLGGTRLTGQAQPTKDPTYKGSCFELDNTGYGSDAIPSFKARSNLPIFTNWNYNTTDKEKKWWWCPGEEDAITYFSNDATVLKARLNALQLYDGTGTQNAMQWGYMLLNPASSSIVQAAIASGQMSSKFSNRPSSFSDADTMKVLVLMTDGVITAQFRPKDYTRSPDLSPSNNTMSGDTASYLSKICTTAKAKGITIFTIGFELGSDQTAINSMKNCATSSAHFYQASGAGIGDAFKSISTSIRKLRLTQ</sequence>
<comment type="caution">
    <text evidence="2">The sequence shown here is derived from an EMBL/GenBank/DDBJ whole genome shotgun (WGS) entry which is preliminary data.</text>
</comment>
<dbReference type="InterPro" id="IPR002035">
    <property type="entry name" value="VWF_A"/>
</dbReference>
<accession>A0A7W6CWW1</accession>
<dbReference type="Proteomes" id="UP000582090">
    <property type="component" value="Unassembled WGS sequence"/>
</dbReference>
<evidence type="ECO:0000313" key="2">
    <source>
        <dbReference type="EMBL" id="MBB3966382.1"/>
    </source>
</evidence>
<dbReference type="AlphaFoldDB" id="A0A7W6CWW1"/>
<organism evidence="2 3">
    <name type="scientific">Rhizobium metallidurans</name>
    <dbReference type="NCBI Taxonomy" id="1265931"/>
    <lineage>
        <taxon>Bacteria</taxon>
        <taxon>Pseudomonadati</taxon>
        <taxon>Pseudomonadota</taxon>
        <taxon>Alphaproteobacteria</taxon>
        <taxon>Hyphomicrobiales</taxon>
        <taxon>Rhizobiaceae</taxon>
        <taxon>Rhizobium/Agrobacterium group</taxon>
        <taxon>Rhizobium</taxon>
    </lineage>
</organism>
<evidence type="ECO:0000313" key="3">
    <source>
        <dbReference type="Proteomes" id="UP000582090"/>
    </source>
</evidence>